<name>A0A512IQF3_9HYPH</name>
<gene>
    <name evidence="2" type="ORF">MHA02_23420</name>
</gene>
<organism evidence="2 3">
    <name type="scientific">Methylobacterium haplocladii</name>
    <dbReference type="NCBI Taxonomy" id="1176176"/>
    <lineage>
        <taxon>Bacteria</taxon>
        <taxon>Pseudomonadati</taxon>
        <taxon>Pseudomonadota</taxon>
        <taxon>Alphaproteobacteria</taxon>
        <taxon>Hyphomicrobiales</taxon>
        <taxon>Methylobacteriaceae</taxon>
        <taxon>Methylobacterium</taxon>
    </lineage>
</organism>
<dbReference type="RefSeq" id="WP_147078831.1">
    <property type="nucleotide sequence ID" value="NZ_BJZT01000025.1"/>
</dbReference>
<evidence type="ECO:0000313" key="2">
    <source>
        <dbReference type="EMBL" id="GEO99954.1"/>
    </source>
</evidence>
<proteinExistence type="predicted"/>
<accession>A0A512IQF3</accession>
<dbReference type="OrthoDB" id="8003415at2"/>
<reference evidence="2 3" key="1">
    <citation type="submission" date="2019-07" db="EMBL/GenBank/DDBJ databases">
        <title>Whole genome shotgun sequence of Methylobacterium haplocladii NBRC 107714.</title>
        <authorList>
            <person name="Hosoyama A."/>
            <person name="Uohara A."/>
            <person name="Ohji S."/>
            <person name="Ichikawa N."/>
        </authorList>
    </citation>
    <scope>NUCLEOTIDE SEQUENCE [LARGE SCALE GENOMIC DNA]</scope>
    <source>
        <strain evidence="2 3">NBRC 107714</strain>
    </source>
</reference>
<sequence length="88" mass="9153">MLKGSILLVGLLAGTGTAFASLSGLVGAWGHDFSVTPFAPKELMVAVATDKKTGKQFNVVKMPDGHLMAVVPFDAMTEPPGVPPKDLM</sequence>
<comment type="caution">
    <text evidence="2">The sequence shown here is derived from an EMBL/GenBank/DDBJ whole genome shotgun (WGS) entry which is preliminary data.</text>
</comment>
<evidence type="ECO:0008006" key="4">
    <source>
        <dbReference type="Google" id="ProtNLM"/>
    </source>
</evidence>
<keyword evidence="3" id="KW-1185">Reference proteome</keyword>
<dbReference type="EMBL" id="BJZT01000025">
    <property type="protein sequence ID" value="GEO99954.1"/>
    <property type="molecule type" value="Genomic_DNA"/>
</dbReference>
<feature type="signal peptide" evidence="1">
    <location>
        <begin position="1"/>
        <end position="20"/>
    </location>
</feature>
<evidence type="ECO:0000256" key="1">
    <source>
        <dbReference type="SAM" id="SignalP"/>
    </source>
</evidence>
<dbReference type="Proteomes" id="UP000321258">
    <property type="component" value="Unassembled WGS sequence"/>
</dbReference>
<dbReference type="AlphaFoldDB" id="A0A512IQF3"/>
<keyword evidence="1" id="KW-0732">Signal</keyword>
<evidence type="ECO:0000313" key="3">
    <source>
        <dbReference type="Proteomes" id="UP000321258"/>
    </source>
</evidence>
<protein>
    <recommendedName>
        <fullName evidence="4">DUF1254 domain-containing protein</fullName>
    </recommendedName>
</protein>
<feature type="chain" id="PRO_5021977478" description="DUF1254 domain-containing protein" evidence="1">
    <location>
        <begin position="21"/>
        <end position="88"/>
    </location>
</feature>